<accession>A0A191YW73</accession>
<dbReference type="KEGG" id="psil:PMA3_19195"/>
<keyword evidence="1" id="KW-1133">Transmembrane helix</keyword>
<name>A0A191YW73_9PSED</name>
<gene>
    <name evidence="2" type="ORF">PMA3_19195</name>
</gene>
<sequence>MRYLSGTATDISKLARVVHGRILVGILVVLGCIGFFLCKRGMPGYHKRKEMTQSFLKLLKISGRARLQACSMKEGMPEHSLQPGDLFADRALSQVQLFGSAGAAQVTCRGFEAL</sequence>
<proteinExistence type="predicted"/>
<dbReference type="PROSITE" id="PS51257">
    <property type="entry name" value="PROKAR_LIPOPROTEIN"/>
    <property type="match status" value="1"/>
</dbReference>
<dbReference type="EMBL" id="CP014870">
    <property type="protein sequence ID" value="ANJ57152.1"/>
    <property type="molecule type" value="Genomic_DNA"/>
</dbReference>
<feature type="transmembrane region" description="Helical" evidence="1">
    <location>
        <begin position="20"/>
        <end position="38"/>
    </location>
</feature>
<evidence type="ECO:0000256" key="1">
    <source>
        <dbReference type="SAM" id="Phobius"/>
    </source>
</evidence>
<protein>
    <submittedName>
        <fullName evidence="2">Uncharacterized protein</fullName>
    </submittedName>
</protein>
<evidence type="ECO:0000313" key="3">
    <source>
        <dbReference type="Proteomes" id="UP000078354"/>
    </source>
</evidence>
<keyword evidence="1" id="KW-0472">Membrane</keyword>
<keyword evidence="1" id="KW-0812">Transmembrane</keyword>
<keyword evidence="3" id="KW-1185">Reference proteome</keyword>
<evidence type="ECO:0000313" key="2">
    <source>
        <dbReference type="EMBL" id="ANJ57152.1"/>
    </source>
</evidence>
<dbReference type="AlphaFoldDB" id="A0A191YW73"/>
<organism evidence="2 3">
    <name type="scientific">Pseudomonas silesiensis</name>
    <dbReference type="NCBI Taxonomy" id="1853130"/>
    <lineage>
        <taxon>Bacteria</taxon>
        <taxon>Pseudomonadati</taxon>
        <taxon>Pseudomonadota</taxon>
        <taxon>Gammaproteobacteria</taxon>
        <taxon>Pseudomonadales</taxon>
        <taxon>Pseudomonadaceae</taxon>
        <taxon>Pseudomonas</taxon>
    </lineage>
</organism>
<dbReference type="STRING" id="1853130.PMA3_19195"/>
<reference evidence="2 3" key="1">
    <citation type="journal article" date="2018" name="Syst. Appl. Microbiol.">
        <title>Pseudomonas silesiensis sp. nov. strain A3T isolated from a biological pesticide sewage treatment plant and analysis of the complete genome sequence.</title>
        <authorList>
            <person name="Kaminski M.A."/>
            <person name="Furmanczyk E.M."/>
            <person name="Sobczak A."/>
            <person name="Dziembowski A."/>
            <person name="Lipinski L."/>
        </authorList>
    </citation>
    <scope>NUCLEOTIDE SEQUENCE [LARGE SCALE GENOMIC DNA]</scope>
    <source>
        <strain evidence="2 3">A3</strain>
    </source>
</reference>
<dbReference type="Proteomes" id="UP000078354">
    <property type="component" value="Chromosome"/>
</dbReference>